<gene>
    <name evidence="14" type="ORF">ONB1V03_LOCUS14961</name>
</gene>
<protein>
    <recommendedName>
        <fullName evidence="9">Putative sodium-coupled neutral amino acid transporter 11</fullName>
    </recommendedName>
    <alternativeName>
        <fullName evidence="10">Solute carrier family 38 member 11</fullName>
    </alternativeName>
</protein>
<evidence type="ECO:0000313" key="14">
    <source>
        <dbReference type="EMBL" id="CAD7658338.1"/>
    </source>
</evidence>
<dbReference type="Pfam" id="PF01490">
    <property type="entry name" value="Aa_trans"/>
    <property type="match status" value="1"/>
</dbReference>
<evidence type="ECO:0000256" key="2">
    <source>
        <dbReference type="ARBA" id="ARBA00008066"/>
    </source>
</evidence>
<feature type="region of interest" description="Disordered" evidence="11">
    <location>
        <begin position="16"/>
        <end position="38"/>
    </location>
</feature>
<feature type="transmembrane region" description="Helical" evidence="12">
    <location>
        <begin position="63"/>
        <end position="82"/>
    </location>
</feature>
<feature type="transmembrane region" description="Helical" evidence="12">
    <location>
        <begin position="424"/>
        <end position="445"/>
    </location>
</feature>
<accession>A0A7R9ME19</accession>
<dbReference type="InterPro" id="IPR013057">
    <property type="entry name" value="AA_transpt_TM"/>
</dbReference>
<feature type="domain" description="Amino acid transporter transmembrane" evidence="13">
    <location>
        <begin position="57"/>
        <end position="441"/>
    </location>
</feature>
<feature type="transmembrane region" description="Helical" evidence="12">
    <location>
        <begin position="89"/>
        <end position="112"/>
    </location>
</feature>
<dbReference type="OrthoDB" id="28208at2759"/>
<organism evidence="14">
    <name type="scientific">Oppiella nova</name>
    <dbReference type="NCBI Taxonomy" id="334625"/>
    <lineage>
        <taxon>Eukaryota</taxon>
        <taxon>Metazoa</taxon>
        <taxon>Ecdysozoa</taxon>
        <taxon>Arthropoda</taxon>
        <taxon>Chelicerata</taxon>
        <taxon>Arachnida</taxon>
        <taxon>Acari</taxon>
        <taxon>Acariformes</taxon>
        <taxon>Sarcoptiformes</taxon>
        <taxon>Oribatida</taxon>
        <taxon>Brachypylina</taxon>
        <taxon>Oppioidea</taxon>
        <taxon>Oppiidae</taxon>
        <taxon>Oppiella</taxon>
    </lineage>
</organism>
<feature type="transmembrane region" description="Helical" evidence="12">
    <location>
        <begin position="323"/>
        <end position="344"/>
    </location>
</feature>
<keyword evidence="6 12" id="KW-1133">Transmembrane helix</keyword>
<evidence type="ECO:0000313" key="15">
    <source>
        <dbReference type="Proteomes" id="UP000728032"/>
    </source>
</evidence>
<evidence type="ECO:0000256" key="8">
    <source>
        <dbReference type="ARBA" id="ARBA00037101"/>
    </source>
</evidence>
<dbReference type="GO" id="GO:0016020">
    <property type="term" value="C:membrane"/>
    <property type="evidence" value="ECO:0007669"/>
    <property type="project" value="UniProtKB-SubCell"/>
</dbReference>
<evidence type="ECO:0000256" key="5">
    <source>
        <dbReference type="ARBA" id="ARBA00022970"/>
    </source>
</evidence>
<dbReference type="PANTHER" id="PTHR22950:SF458">
    <property type="entry name" value="SODIUM-COUPLED NEUTRAL AMINO ACID TRANSPORTER 11-RELATED"/>
    <property type="match status" value="1"/>
</dbReference>
<evidence type="ECO:0000256" key="11">
    <source>
        <dbReference type="SAM" id="MobiDB-lite"/>
    </source>
</evidence>
<evidence type="ECO:0000256" key="10">
    <source>
        <dbReference type="ARBA" id="ARBA00041723"/>
    </source>
</evidence>
<feature type="transmembrane region" description="Helical" evidence="12">
    <location>
        <begin position="175"/>
        <end position="193"/>
    </location>
</feature>
<evidence type="ECO:0000256" key="7">
    <source>
        <dbReference type="ARBA" id="ARBA00023136"/>
    </source>
</evidence>
<reference evidence="14" key="1">
    <citation type="submission" date="2020-11" db="EMBL/GenBank/DDBJ databases">
        <authorList>
            <person name="Tran Van P."/>
        </authorList>
    </citation>
    <scope>NUCLEOTIDE SEQUENCE</scope>
</reference>
<feature type="transmembrane region" description="Helical" evidence="12">
    <location>
        <begin position="283"/>
        <end position="303"/>
    </location>
</feature>
<keyword evidence="4 12" id="KW-0812">Transmembrane</keyword>
<feature type="transmembrane region" description="Helical" evidence="12">
    <location>
        <begin position="132"/>
        <end position="154"/>
    </location>
</feature>
<dbReference type="Proteomes" id="UP000728032">
    <property type="component" value="Unassembled WGS sequence"/>
</dbReference>
<keyword evidence="7 12" id="KW-0472">Membrane</keyword>
<dbReference type="EMBL" id="CAJPVJ010014795">
    <property type="protein sequence ID" value="CAG2175524.1"/>
    <property type="molecule type" value="Genomic_DNA"/>
</dbReference>
<evidence type="ECO:0000256" key="3">
    <source>
        <dbReference type="ARBA" id="ARBA00022448"/>
    </source>
</evidence>
<name>A0A7R9ME19_9ACAR</name>
<keyword evidence="5" id="KW-0029">Amino-acid transport</keyword>
<dbReference type="GO" id="GO:0015179">
    <property type="term" value="F:L-amino acid transmembrane transporter activity"/>
    <property type="evidence" value="ECO:0007669"/>
    <property type="project" value="TreeGrafter"/>
</dbReference>
<evidence type="ECO:0000256" key="6">
    <source>
        <dbReference type="ARBA" id="ARBA00022989"/>
    </source>
</evidence>
<dbReference type="EMBL" id="OC929620">
    <property type="protein sequence ID" value="CAD7658338.1"/>
    <property type="molecule type" value="Genomic_DNA"/>
</dbReference>
<comment type="subcellular location">
    <subcellularLocation>
        <location evidence="1">Membrane</location>
        <topology evidence="1">Multi-pass membrane protein</topology>
    </subcellularLocation>
</comment>
<proteinExistence type="inferred from homology"/>
<keyword evidence="3" id="KW-0813">Transport</keyword>
<evidence type="ECO:0000256" key="9">
    <source>
        <dbReference type="ARBA" id="ARBA00040814"/>
    </source>
</evidence>
<dbReference type="PANTHER" id="PTHR22950">
    <property type="entry name" value="AMINO ACID TRANSPORTER"/>
    <property type="match status" value="1"/>
</dbReference>
<evidence type="ECO:0000256" key="1">
    <source>
        <dbReference type="ARBA" id="ARBA00004141"/>
    </source>
</evidence>
<sequence length="487" mass="53642">MATSANENTYILQETGSVNSTNNQGGDDDLASQSTATPRDTKQLVFEPNCNRLGPTSNLHQTGFNYVNSIIGSGVIGIPYALRTGGFGFGVILIMIIALLTDYSLCILVKAGNMVGVNTYQDLVRAAFGSPGYWLLTFIQFLYPFIAMISYNVIIGDTTTKVLIRIFNVSQNSLLANRNAVVFLCSILVTFPLSLYRNISKLNKVSLISLLFVFFILSFIFLRIETFSDKIPKSDDAYDMVGPGITESIGIIAFAYMCHHSSFLLYESLENPTQSRWNRITHISVSISCLIILLFGVFGYTTFTGYSQGDLLENYCNSDDWANVARILFSTTIMLTYPIECFVVREVVENAIWDGKPPETKTHHTMITVAIVATCFLFSTFTDCLGIVLELNGVLAAVPLAFILPALCYLKLDSGRALEWRKAPAFLLALFGFAVAIVGTFLAVVRVIDGVKCSHGKEMDYCLAPHQHTNHTVSTLLSLAANHTSRP</sequence>
<evidence type="ECO:0000256" key="4">
    <source>
        <dbReference type="ARBA" id="ARBA00022692"/>
    </source>
</evidence>
<feature type="transmembrane region" description="Helical" evidence="12">
    <location>
        <begin position="205"/>
        <end position="224"/>
    </location>
</feature>
<feature type="transmembrane region" description="Helical" evidence="12">
    <location>
        <begin position="394"/>
        <end position="412"/>
    </location>
</feature>
<feature type="transmembrane region" description="Helical" evidence="12">
    <location>
        <begin position="365"/>
        <end position="388"/>
    </location>
</feature>
<evidence type="ECO:0000259" key="13">
    <source>
        <dbReference type="Pfam" id="PF01490"/>
    </source>
</evidence>
<keyword evidence="15" id="KW-1185">Reference proteome</keyword>
<evidence type="ECO:0000256" key="12">
    <source>
        <dbReference type="SAM" id="Phobius"/>
    </source>
</evidence>
<dbReference type="AlphaFoldDB" id="A0A7R9ME19"/>
<comment type="similarity">
    <text evidence="2">Belongs to the amino acid/polyamine transporter 2 family.</text>
</comment>
<comment type="function">
    <text evidence="8">Putative sodium-dependent amino acid/proton antiporter.</text>
</comment>